<dbReference type="STRING" id="65489.A0A0D3F2H0"/>
<keyword evidence="2 4" id="KW-1133">Transmembrane helix</keyword>
<dbReference type="FunFam" id="1.10.630.10:FF:000066">
    <property type="entry name" value="Cytochrome P450 71D7"/>
    <property type="match status" value="2"/>
</dbReference>
<dbReference type="Pfam" id="PF00067">
    <property type="entry name" value="p450"/>
    <property type="match status" value="3"/>
</dbReference>
<reference evidence="5" key="2">
    <citation type="submission" date="2015-03" db="UniProtKB">
        <authorList>
            <consortium name="EnsemblPlants"/>
        </authorList>
    </citation>
    <scope>IDENTIFICATION</scope>
</reference>
<keyword evidence="3" id="KW-0408">Iron</keyword>
<keyword evidence="3" id="KW-0479">Metal-binding</keyword>
<dbReference type="InterPro" id="IPR002401">
    <property type="entry name" value="Cyt_P450_E_grp-I"/>
</dbReference>
<dbReference type="PANTHER" id="PTHR47954:SF1">
    <property type="entry name" value="OS02G0217300 PROTEIN"/>
    <property type="match status" value="1"/>
</dbReference>
<keyword evidence="4" id="KW-0472">Membrane</keyword>
<evidence type="ECO:0000256" key="4">
    <source>
        <dbReference type="SAM" id="Phobius"/>
    </source>
</evidence>
<comment type="cofactor">
    <cofactor evidence="3">
        <name>heme</name>
        <dbReference type="ChEBI" id="CHEBI:30413"/>
    </cofactor>
</comment>
<evidence type="ECO:0000256" key="1">
    <source>
        <dbReference type="ARBA" id="ARBA00022692"/>
    </source>
</evidence>
<evidence type="ECO:0008006" key="7">
    <source>
        <dbReference type="Google" id="ProtNLM"/>
    </source>
</evidence>
<keyword evidence="3" id="KW-0349">Heme</keyword>
<reference evidence="5" key="1">
    <citation type="journal article" date="2009" name="Rice">
        <title>De Novo Next Generation Sequencing of Plant Genomes.</title>
        <authorList>
            <person name="Rounsley S."/>
            <person name="Marri P.R."/>
            <person name="Yu Y."/>
            <person name="He R."/>
            <person name="Sisneros N."/>
            <person name="Goicoechea J.L."/>
            <person name="Lee S.J."/>
            <person name="Angelova A."/>
            <person name="Kudrna D."/>
            <person name="Luo M."/>
            <person name="Affourtit J."/>
            <person name="Desany B."/>
            <person name="Knight J."/>
            <person name="Niazi F."/>
            <person name="Egholm M."/>
            <person name="Wing R.A."/>
        </authorList>
    </citation>
    <scope>NUCLEOTIDE SEQUENCE [LARGE SCALE GENOMIC DNA]</scope>
    <source>
        <strain evidence="5">cv. IRGC 105608</strain>
    </source>
</reference>
<protein>
    <recommendedName>
        <fullName evidence="7">Cytochrome P450</fullName>
    </recommendedName>
</protein>
<dbReference type="eggNOG" id="KOG0156">
    <property type="taxonomic scope" value="Eukaryota"/>
</dbReference>
<dbReference type="Gramene" id="OBART02G08790.1">
    <property type="protein sequence ID" value="OBART02G08790.1"/>
    <property type="gene ID" value="OBART02G08790"/>
</dbReference>
<evidence type="ECO:0000313" key="6">
    <source>
        <dbReference type="Proteomes" id="UP000026960"/>
    </source>
</evidence>
<keyword evidence="6" id="KW-1185">Reference proteome</keyword>
<dbReference type="GO" id="GO:0020037">
    <property type="term" value="F:heme binding"/>
    <property type="evidence" value="ECO:0007669"/>
    <property type="project" value="InterPro"/>
</dbReference>
<dbReference type="InterPro" id="IPR036396">
    <property type="entry name" value="Cyt_P450_sf"/>
</dbReference>
<dbReference type="Proteomes" id="UP000026960">
    <property type="component" value="Chromosome 2"/>
</dbReference>
<dbReference type="Gene3D" id="1.10.630.10">
    <property type="entry name" value="Cytochrome P450"/>
    <property type="match status" value="3"/>
</dbReference>
<name>A0A0D3F2H0_9ORYZ</name>
<proteinExistence type="predicted"/>
<evidence type="ECO:0000256" key="2">
    <source>
        <dbReference type="ARBA" id="ARBA00022989"/>
    </source>
</evidence>
<dbReference type="InterPro" id="IPR001128">
    <property type="entry name" value="Cyt_P450"/>
</dbReference>
<dbReference type="PANTHER" id="PTHR47954">
    <property type="entry name" value="OS09G0275400 PROTEIN-RELATED"/>
    <property type="match status" value="1"/>
</dbReference>
<dbReference type="HOGENOM" id="CLU_001570_0_7_1"/>
<dbReference type="PRINTS" id="PR00385">
    <property type="entry name" value="P450"/>
</dbReference>
<dbReference type="PRINTS" id="PR00463">
    <property type="entry name" value="EP450I"/>
</dbReference>
<feature type="binding site" description="axial binding residue" evidence="3">
    <location>
        <position position="686"/>
    </location>
    <ligand>
        <name>heme</name>
        <dbReference type="ChEBI" id="CHEBI:30413"/>
    </ligand>
    <ligandPart>
        <name>Fe</name>
        <dbReference type="ChEBI" id="CHEBI:18248"/>
    </ligandPart>
</feature>
<dbReference type="InterPro" id="IPR017972">
    <property type="entry name" value="Cyt_P450_CS"/>
</dbReference>
<evidence type="ECO:0000313" key="5">
    <source>
        <dbReference type="EnsemblPlants" id="OBART02G08790.1"/>
    </source>
</evidence>
<dbReference type="GO" id="GO:0005506">
    <property type="term" value="F:iron ion binding"/>
    <property type="evidence" value="ECO:0007669"/>
    <property type="project" value="InterPro"/>
</dbReference>
<feature type="transmembrane region" description="Helical" evidence="4">
    <location>
        <begin position="235"/>
        <end position="257"/>
    </location>
</feature>
<dbReference type="AlphaFoldDB" id="A0A0D3F2H0"/>
<dbReference type="GO" id="GO:0004497">
    <property type="term" value="F:monooxygenase activity"/>
    <property type="evidence" value="ECO:0007669"/>
    <property type="project" value="InterPro"/>
</dbReference>
<organism evidence="5">
    <name type="scientific">Oryza barthii</name>
    <dbReference type="NCBI Taxonomy" id="65489"/>
    <lineage>
        <taxon>Eukaryota</taxon>
        <taxon>Viridiplantae</taxon>
        <taxon>Streptophyta</taxon>
        <taxon>Embryophyta</taxon>
        <taxon>Tracheophyta</taxon>
        <taxon>Spermatophyta</taxon>
        <taxon>Magnoliopsida</taxon>
        <taxon>Liliopsida</taxon>
        <taxon>Poales</taxon>
        <taxon>Poaceae</taxon>
        <taxon>BOP clade</taxon>
        <taxon>Oryzoideae</taxon>
        <taxon>Oryzeae</taxon>
        <taxon>Oryzinae</taxon>
        <taxon>Oryza</taxon>
    </lineage>
</organism>
<dbReference type="PROSITE" id="PS00086">
    <property type="entry name" value="CYTOCHROME_P450"/>
    <property type="match status" value="2"/>
</dbReference>
<keyword evidence="1 4" id="KW-0812">Transmembrane</keyword>
<evidence type="ECO:0000256" key="3">
    <source>
        <dbReference type="PIRSR" id="PIRSR602401-1"/>
    </source>
</evidence>
<dbReference type="CDD" id="cd11072">
    <property type="entry name" value="CYP71-like"/>
    <property type="match status" value="2"/>
</dbReference>
<dbReference type="GO" id="GO:0016705">
    <property type="term" value="F:oxidoreductase activity, acting on paired donors, with incorporation or reduction of molecular oxygen"/>
    <property type="evidence" value="ECO:0007669"/>
    <property type="project" value="InterPro"/>
</dbReference>
<accession>A0A0D3F2H0</accession>
<dbReference type="PaxDb" id="65489-OBART02G08790.1"/>
<dbReference type="EnsemblPlants" id="OBART02G08790.1">
    <property type="protein sequence ID" value="OBART02G08790.1"/>
    <property type="gene ID" value="OBART02G08790"/>
</dbReference>
<sequence>MLATVNGTVDSTLEDVIEERQGEKEDKTRPDTVDTKENRVDVLVGLHENGAHLSRDSIKAVIDMFIAGTGTLASALNWGMSELMRNPRVMTKLQGEIRKAFHGKAANLPYIRLFIKEPLLVPRESIDVCEVNGYTIPARSRIVYWDNPEEFKPKRFEGNMVDFTGSNYEFLPFRAGRRMCPGIAYGLPVLEMALVQLLYHFDWSLPKSVMEVDMEEEPGLGARRKTPLLLCANPFVILLLYQAILLSALAVAVLQIVKLAVVSRGKKQAAAAAPTPPGPWRLPVIGSMHHLAGKLAHRALRDLAAVHGPLMMLQLGETPLVVVSSREVAREVLRTHDANFATRPRLLAGEVVLYGGADILFSPSGEYWRKLRQLCAAEVLGPKRVLSFRHIREQEMASRVERIRAVGPLVPVDVSALLYDMAISIVSCACFGKKQRNADEYLSAIKTGISLASGFKIPDLFPTWRTVLAAVTGMRRALENVHRIVDSTLEEVIEERRGVARECKGRLGVEDNEENLVDVLIQLHEQGGHLSRNSIKSVIFDMFTAGTGTLASSLNWGMSELMRNPRVMTKLQGEIREVFHGKATVGEGDIQVSNLPYLRLFIKETLRLHPPVPLLVPRESIDMCEVNGYTIPARSRIVVNAWAIGRDPKYWDDPEEFKPERFESNKVDFAGSSYEYLPFGAGRRICPGITYALPVLEIALVQLLYHFNWSLPKGVTEVDMEEEPGLGARRMTPLLLCATPFVVPSHSPQLTTLATMDELLYRALLLSVLAVALLQIIKAFLIFIRAKPAAAPLPPGPWRLPVIGSMHHLAGKLAHRALRDLAAAHGPLMMLRLGETPLVVASSREMAREVLRTHDANFATRPRLLAGEVVLYGGADILFSPSGEYWRRLRQLCAAEVLGPKRMASQVEEIRAAGPSTPVDLTAMFSFLVINNVSHACFGSKHRNAKKFLSAVKTGVTLASGFKIPDLFPTWRKVLAAVTGMRRALEDIHRVVDSTLEEVIEERRCTREDKARCGMVGTEENLVDVLIGLHEQGGCLSRNSIKSVIFDMFTAGTGTLSSTLSWGMSELMRSPKVMSKLQGEIREAFHGKTTVGEEDIQVSRLPYLGFFIKETLRLHPPVPLLVPRESIDTCEIKGYMIPARSRIIVNAWSIGRDPRYWDDAEEFKPERFEKNMVDFTGSCYEYLPFGAGRRMCPGVAYGLPILEMALVQLLYHFDWSLPEGVVDVDMEESSGLGARRKTPLLLCATPFVVPSFGDKVCL</sequence>
<dbReference type="SUPFAM" id="SSF48264">
    <property type="entry name" value="Cytochrome P450"/>
    <property type="match status" value="3"/>
</dbReference>